<name>A0ABU8WD55_9BURK</name>
<organism evidence="6 7">
    <name type="scientific">Variovorax rhizosphaerae</name>
    <dbReference type="NCBI Taxonomy" id="1836200"/>
    <lineage>
        <taxon>Bacteria</taxon>
        <taxon>Pseudomonadati</taxon>
        <taxon>Pseudomonadota</taxon>
        <taxon>Betaproteobacteria</taxon>
        <taxon>Burkholderiales</taxon>
        <taxon>Comamonadaceae</taxon>
        <taxon>Variovorax</taxon>
    </lineage>
</organism>
<dbReference type="Pfam" id="PF01925">
    <property type="entry name" value="TauE"/>
    <property type="match status" value="1"/>
</dbReference>
<comment type="caution">
    <text evidence="6">The sequence shown here is derived from an EMBL/GenBank/DDBJ whole genome shotgun (WGS) entry which is preliminary data.</text>
</comment>
<keyword evidence="2 5" id="KW-0812">Transmembrane</keyword>
<evidence type="ECO:0000256" key="3">
    <source>
        <dbReference type="ARBA" id="ARBA00022989"/>
    </source>
</evidence>
<evidence type="ECO:0000313" key="6">
    <source>
        <dbReference type="EMBL" id="MEJ8845433.1"/>
    </source>
</evidence>
<reference evidence="6 7" key="1">
    <citation type="submission" date="2024-03" db="EMBL/GenBank/DDBJ databases">
        <title>Novel species of the genus Variovorax.</title>
        <authorList>
            <person name="Liu Q."/>
            <person name="Xin Y.-H."/>
        </authorList>
    </citation>
    <scope>NUCLEOTIDE SEQUENCE [LARGE SCALE GENOMIC DNA]</scope>
    <source>
        <strain evidence="6 7">KACC 18900</strain>
    </source>
</reference>
<gene>
    <name evidence="6" type="ORF">WKW82_02165</name>
</gene>
<dbReference type="PANTHER" id="PTHR43483:SF3">
    <property type="entry name" value="MEMBRANE TRANSPORTER PROTEIN HI_0806-RELATED"/>
    <property type="match status" value="1"/>
</dbReference>
<keyword evidence="7" id="KW-1185">Reference proteome</keyword>
<comment type="similarity">
    <text evidence="5">Belongs to the 4-toluene sulfonate uptake permease (TSUP) (TC 2.A.102) family.</text>
</comment>
<feature type="transmembrane region" description="Helical" evidence="5">
    <location>
        <begin position="186"/>
        <end position="207"/>
    </location>
</feature>
<dbReference type="RefSeq" id="WP_340340600.1">
    <property type="nucleotide sequence ID" value="NZ_JBBKZT010000001.1"/>
</dbReference>
<protein>
    <recommendedName>
        <fullName evidence="5">Probable membrane transporter protein</fullName>
    </recommendedName>
</protein>
<dbReference type="Proteomes" id="UP001385892">
    <property type="component" value="Unassembled WGS sequence"/>
</dbReference>
<feature type="transmembrane region" description="Helical" evidence="5">
    <location>
        <begin position="126"/>
        <end position="145"/>
    </location>
</feature>
<dbReference type="EMBL" id="JBBKZT010000001">
    <property type="protein sequence ID" value="MEJ8845433.1"/>
    <property type="molecule type" value="Genomic_DNA"/>
</dbReference>
<sequence length="242" mass="25207">MAAYAFVLLVGLVAGAVSGVIGTGSSIMLLPVLVYAFGPKQAVPIMAVAAVVANLARVLAWWREVDWRAFAAYSATGGPAAALGARTLLQLPATLIDVLLGIFFISMVPFRHWVQRRAFRVRLWQMALAGAVIGFLTGVVLSTGPLSVPVFAAYGLLKGAFLSTEAASSLVLYVSKVLTFRGLGAMPAEVLVQGLVVGASLMAGTFAGKAMVLRLSARAFQYMLDALLAGSGLALLLAATQH</sequence>
<keyword evidence="5" id="KW-1003">Cell membrane</keyword>
<evidence type="ECO:0000313" key="7">
    <source>
        <dbReference type="Proteomes" id="UP001385892"/>
    </source>
</evidence>
<feature type="transmembrane region" description="Helical" evidence="5">
    <location>
        <begin position="95"/>
        <end position="114"/>
    </location>
</feature>
<evidence type="ECO:0000256" key="2">
    <source>
        <dbReference type="ARBA" id="ARBA00022692"/>
    </source>
</evidence>
<accession>A0ABU8WD55</accession>
<evidence type="ECO:0000256" key="4">
    <source>
        <dbReference type="ARBA" id="ARBA00023136"/>
    </source>
</evidence>
<keyword evidence="3 5" id="KW-1133">Transmembrane helix</keyword>
<feature type="transmembrane region" description="Helical" evidence="5">
    <location>
        <begin position="219"/>
        <end position="239"/>
    </location>
</feature>
<keyword evidence="4 5" id="KW-0472">Membrane</keyword>
<feature type="transmembrane region" description="Helical" evidence="5">
    <location>
        <begin position="43"/>
        <end position="62"/>
    </location>
</feature>
<dbReference type="PANTHER" id="PTHR43483">
    <property type="entry name" value="MEMBRANE TRANSPORTER PROTEIN HI_0806-RELATED"/>
    <property type="match status" value="1"/>
</dbReference>
<feature type="transmembrane region" description="Helical" evidence="5">
    <location>
        <begin position="69"/>
        <end position="89"/>
    </location>
</feature>
<proteinExistence type="inferred from homology"/>
<comment type="subcellular location">
    <subcellularLocation>
        <location evidence="5">Cell membrane</location>
        <topology evidence="5">Multi-pass membrane protein</topology>
    </subcellularLocation>
    <subcellularLocation>
        <location evidence="1">Membrane</location>
        <topology evidence="1">Multi-pass membrane protein</topology>
    </subcellularLocation>
</comment>
<dbReference type="InterPro" id="IPR002781">
    <property type="entry name" value="TM_pro_TauE-like"/>
</dbReference>
<evidence type="ECO:0000256" key="1">
    <source>
        <dbReference type="ARBA" id="ARBA00004141"/>
    </source>
</evidence>
<evidence type="ECO:0000256" key="5">
    <source>
        <dbReference type="RuleBase" id="RU363041"/>
    </source>
</evidence>